<gene>
    <name evidence="2" type="ORF">OFUS_LOCUS17556</name>
</gene>
<name>A0A8S4PLY2_OWEFU</name>
<dbReference type="AlphaFoldDB" id="A0A8S4PLY2"/>
<proteinExistence type="inferred from homology"/>
<dbReference type="InterPro" id="IPR026832">
    <property type="entry name" value="Asteroid"/>
</dbReference>
<dbReference type="OrthoDB" id="6063169at2759"/>
<comment type="caution">
    <text evidence="2">The sequence shown here is derived from an EMBL/GenBank/DDBJ whole genome shotgun (WGS) entry which is preliminary data.</text>
</comment>
<protein>
    <submittedName>
        <fullName evidence="2">Uncharacterized protein</fullName>
    </submittedName>
</protein>
<dbReference type="Gene3D" id="3.40.50.1010">
    <property type="entry name" value="5'-nuclease"/>
    <property type="match status" value="1"/>
</dbReference>
<organism evidence="2 3">
    <name type="scientific">Owenia fusiformis</name>
    <name type="common">Polychaete worm</name>
    <dbReference type="NCBI Taxonomy" id="6347"/>
    <lineage>
        <taxon>Eukaryota</taxon>
        <taxon>Metazoa</taxon>
        <taxon>Spiralia</taxon>
        <taxon>Lophotrochozoa</taxon>
        <taxon>Annelida</taxon>
        <taxon>Polychaeta</taxon>
        <taxon>Sedentaria</taxon>
        <taxon>Canalipalpata</taxon>
        <taxon>Sabellida</taxon>
        <taxon>Oweniida</taxon>
        <taxon>Oweniidae</taxon>
        <taxon>Owenia</taxon>
    </lineage>
</organism>
<dbReference type="EMBL" id="CAIIXF020000008">
    <property type="protein sequence ID" value="CAH1792612.1"/>
    <property type="molecule type" value="Genomic_DNA"/>
</dbReference>
<comment type="similarity">
    <text evidence="1">Belongs to the asteroid family.</text>
</comment>
<dbReference type="SUPFAM" id="SSF88723">
    <property type="entry name" value="PIN domain-like"/>
    <property type="match status" value="1"/>
</dbReference>
<sequence>MGIRGLLGHCFRNPEKVGDIEDLVARANSPDGTGIKILVDFTNFLYQLTTFVDGYVKQQNPNKQMRHLGIYGGEYGILHLLVKRFVNTLRHHHIEIVCFVDPSQGTDLDAFTAKLATHKIRHVQDVKKQHQMLQKYKDTHGNSCIESRFPCLTMDQALTTLKSLDVKIQYPKIEAESAIMDYMENCDLYTVVLANDSDFCVMQGCRFIPMDKCTFDITGELRKALFSSHEVPIPLKELKCLIVTPEKVARSFQLENYTELIEVAVLTGSDFTKPFIQQYKLGKGLDKNAETIRRCHKVEHSEIKQKLKANPEFRQAVEYTRKFYKNEKDPVTESSTTITALYSYLEYAVNNGSMNRRVLAWYNKIYSKYLEMEDRENGTPTVYEVTEDIRVSLYAMVSEEGSLMYVNEYGSTNREDYAIKKVHFDDVKGKLPSAINVPSIGRAEQLHLFHRILSQQDFKENKTGQDVHPFFDQYQDHKMSFKCYVINYLIGVVKRPSSNFTLSPKELFAVVYMVFGNHQNVPLRNYSPTVKYLTLSTYIQVIYQHAVHVAELLCIRDIVPEPQHLFIGHVFVHYYTSFSQTGIPGGARSDIQGIWCSLINTNTRLTPEEKTKFINLKCIA</sequence>
<evidence type="ECO:0000256" key="1">
    <source>
        <dbReference type="ARBA" id="ARBA00007398"/>
    </source>
</evidence>
<dbReference type="PANTHER" id="PTHR15665:SF1">
    <property type="entry name" value="PROTEIN ASTEROID HOMOLOG 1"/>
    <property type="match status" value="1"/>
</dbReference>
<dbReference type="Proteomes" id="UP000749559">
    <property type="component" value="Unassembled WGS sequence"/>
</dbReference>
<evidence type="ECO:0000313" key="3">
    <source>
        <dbReference type="Proteomes" id="UP000749559"/>
    </source>
</evidence>
<keyword evidence="3" id="KW-1185">Reference proteome</keyword>
<dbReference type="PANTHER" id="PTHR15665">
    <property type="entry name" value="ASTEROID PROTEIN"/>
    <property type="match status" value="1"/>
</dbReference>
<dbReference type="InterPro" id="IPR029060">
    <property type="entry name" value="PIN-like_dom_sf"/>
</dbReference>
<evidence type="ECO:0000313" key="2">
    <source>
        <dbReference type="EMBL" id="CAH1792612.1"/>
    </source>
</evidence>
<reference evidence="2" key="1">
    <citation type="submission" date="2022-03" db="EMBL/GenBank/DDBJ databases">
        <authorList>
            <person name="Martin C."/>
        </authorList>
    </citation>
    <scope>NUCLEOTIDE SEQUENCE</scope>
</reference>
<accession>A0A8S4PLY2</accession>